<evidence type="ECO:0000256" key="6">
    <source>
        <dbReference type="ARBA" id="ARBA00023319"/>
    </source>
</evidence>
<evidence type="ECO:0000256" key="4">
    <source>
        <dbReference type="ARBA" id="ARBA00023136"/>
    </source>
</evidence>
<dbReference type="InterPro" id="IPR003597">
    <property type="entry name" value="Ig_C1-set"/>
</dbReference>
<keyword evidence="4 7" id="KW-0472">Membrane</keyword>
<evidence type="ECO:0000256" key="1">
    <source>
        <dbReference type="ARBA" id="ARBA00004370"/>
    </source>
</evidence>
<dbReference type="GO" id="GO:0016020">
    <property type="term" value="C:membrane"/>
    <property type="evidence" value="ECO:0007669"/>
    <property type="project" value="UniProtKB-SubCell"/>
</dbReference>
<comment type="caution">
    <text evidence="9">The sequence shown here is derived from an EMBL/GenBank/DDBJ whole genome shotgun (WGS) entry which is preliminary data.</text>
</comment>
<dbReference type="SMART" id="SM00407">
    <property type="entry name" value="IGc1"/>
    <property type="match status" value="1"/>
</dbReference>
<dbReference type="InterPro" id="IPR013783">
    <property type="entry name" value="Ig-like_fold"/>
</dbReference>
<dbReference type="CDD" id="cd00099">
    <property type="entry name" value="IgV"/>
    <property type="match status" value="1"/>
</dbReference>
<feature type="transmembrane region" description="Helical" evidence="7">
    <location>
        <begin position="310"/>
        <end position="333"/>
    </location>
</feature>
<accession>A0A8S4AF74</accession>
<evidence type="ECO:0000259" key="8">
    <source>
        <dbReference type="PROSITE" id="PS50835"/>
    </source>
</evidence>
<dbReference type="Pfam" id="PF07654">
    <property type="entry name" value="C1-set"/>
    <property type="match status" value="1"/>
</dbReference>
<evidence type="ECO:0000313" key="10">
    <source>
        <dbReference type="Proteomes" id="UP000677803"/>
    </source>
</evidence>
<protein>
    <submittedName>
        <fullName evidence="9">(Atlantic silverside) hypothetical protein</fullName>
    </submittedName>
</protein>
<dbReference type="Proteomes" id="UP000677803">
    <property type="component" value="Unassembled WGS sequence"/>
</dbReference>
<name>A0A8S4AF74_9TELE</name>
<dbReference type="InterPro" id="IPR007110">
    <property type="entry name" value="Ig-like_dom"/>
</dbReference>
<dbReference type="PROSITE" id="PS50835">
    <property type="entry name" value="IG_LIKE"/>
    <property type="match status" value="1"/>
</dbReference>
<keyword evidence="5" id="KW-0675">Receptor</keyword>
<dbReference type="InterPro" id="IPR036179">
    <property type="entry name" value="Ig-like_dom_sf"/>
</dbReference>
<evidence type="ECO:0000256" key="7">
    <source>
        <dbReference type="SAM" id="Phobius"/>
    </source>
</evidence>
<dbReference type="InterPro" id="IPR051117">
    <property type="entry name" value="TRG_var/const_region"/>
</dbReference>
<comment type="subcellular location">
    <subcellularLocation>
        <location evidence="1">Membrane</location>
    </subcellularLocation>
</comment>
<feature type="domain" description="Ig-like" evidence="8">
    <location>
        <begin position="190"/>
        <end position="295"/>
    </location>
</feature>
<keyword evidence="10" id="KW-1185">Reference proteome</keyword>
<keyword evidence="2 7" id="KW-0812">Transmembrane</keyword>
<keyword evidence="6" id="KW-0393">Immunoglobulin domain</keyword>
<dbReference type="OrthoDB" id="9049585at2759"/>
<dbReference type="EMBL" id="CAJRST010002224">
    <property type="protein sequence ID" value="CAG5866807.1"/>
    <property type="molecule type" value="Genomic_DNA"/>
</dbReference>
<feature type="transmembrane region" description="Helical" evidence="7">
    <location>
        <begin position="40"/>
        <end position="66"/>
    </location>
</feature>
<evidence type="ECO:0000256" key="2">
    <source>
        <dbReference type="ARBA" id="ARBA00022692"/>
    </source>
</evidence>
<dbReference type="Gene3D" id="2.60.40.10">
    <property type="entry name" value="Immunoglobulins"/>
    <property type="match status" value="2"/>
</dbReference>
<gene>
    <name evidence="9" type="ORF">MMEN_LOCUS3507</name>
</gene>
<sequence>MKEIKVTAHLEGLCFLRLRGSTMQHTRMELQTLISVRKRIMVVIFFYMTLDIEMILAACCFIFWVVDFSTGSSPSEQVHQTPADALYKPGDTAVIHCSHTVDNFERICWYKQSNNQLQLLGYMDMIFGRPEESVNVKINGSAEKGQICTLIVEELNVNGNAVYFCAAGYHSAVCLCTPPQKHSNINITEPTVKILRPAQKEIRNKRDDAEKKTLVCAATRFYPDHVSIYWQINGADATDGVATDHAAVQGNDSFYRITSRLRVPAQKWFSSKTKFTCAVRFFNGSAYNWSNKTISGDNVGYMRLTQNAKLSYTVIIVKSCIYGAFVCFLVLKLQISGRKQNKREQS</sequence>
<reference evidence="9" key="1">
    <citation type="submission" date="2021-05" db="EMBL/GenBank/DDBJ databases">
        <authorList>
            <person name="Tigano A."/>
        </authorList>
    </citation>
    <scope>NUCLEOTIDE SEQUENCE</scope>
</reference>
<dbReference type="PANTHER" id="PTHR19256">
    <property type="entry name" value="T-CELL RECEPTOR GAMMA CHAIN"/>
    <property type="match status" value="1"/>
</dbReference>
<dbReference type="PANTHER" id="PTHR19256:SF65">
    <property type="entry name" value="T CELL RECEPTOR GAMMA CONSTANT 1-RELATED"/>
    <property type="match status" value="1"/>
</dbReference>
<organism evidence="9 10">
    <name type="scientific">Menidia menidia</name>
    <name type="common">Atlantic silverside</name>
    <dbReference type="NCBI Taxonomy" id="238744"/>
    <lineage>
        <taxon>Eukaryota</taxon>
        <taxon>Metazoa</taxon>
        <taxon>Chordata</taxon>
        <taxon>Craniata</taxon>
        <taxon>Vertebrata</taxon>
        <taxon>Euteleostomi</taxon>
        <taxon>Actinopterygii</taxon>
        <taxon>Neopterygii</taxon>
        <taxon>Teleostei</taxon>
        <taxon>Neoteleostei</taxon>
        <taxon>Acanthomorphata</taxon>
        <taxon>Ovalentaria</taxon>
        <taxon>Atherinomorphae</taxon>
        <taxon>Atheriniformes</taxon>
        <taxon>Atherinopsidae</taxon>
        <taxon>Menidiinae</taxon>
        <taxon>Menidia</taxon>
    </lineage>
</organism>
<keyword evidence="3 7" id="KW-1133">Transmembrane helix</keyword>
<evidence type="ECO:0000256" key="5">
    <source>
        <dbReference type="ARBA" id="ARBA00023170"/>
    </source>
</evidence>
<dbReference type="SUPFAM" id="SSF48726">
    <property type="entry name" value="Immunoglobulin"/>
    <property type="match status" value="2"/>
</dbReference>
<proteinExistence type="predicted"/>
<dbReference type="AlphaFoldDB" id="A0A8S4AF74"/>
<evidence type="ECO:0000313" key="9">
    <source>
        <dbReference type="EMBL" id="CAG5866807.1"/>
    </source>
</evidence>
<evidence type="ECO:0000256" key="3">
    <source>
        <dbReference type="ARBA" id="ARBA00022989"/>
    </source>
</evidence>